<comment type="caution">
    <text evidence="1">The sequence shown here is derived from an EMBL/GenBank/DDBJ whole genome shotgun (WGS) entry which is preliminary data.</text>
</comment>
<geneLocation type="plasmid" evidence="2">
    <name>co2235_mp</name>
</geneLocation>
<dbReference type="AlphaFoldDB" id="A0A976GDV8"/>
<evidence type="ECO:0000313" key="2">
    <source>
        <dbReference type="Proteomes" id="UP000256862"/>
    </source>
</evidence>
<gene>
    <name evidence="1" type="ORF">CO2235_MP90130</name>
</gene>
<evidence type="ECO:0000313" key="1">
    <source>
        <dbReference type="EMBL" id="SPC25040.1"/>
    </source>
</evidence>
<proteinExistence type="predicted"/>
<accession>A0A976GDV8</accession>
<dbReference type="EMBL" id="OGUS01000144">
    <property type="protein sequence ID" value="SPC25040.1"/>
    <property type="molecule type" value="Genomic_DNA"/>
</dbReference>
<name>A0A976GDV8_9BURK</name>
<protein>
    <submittedName>
        <fullName evidence="1">Uncharacterized protein</fullName>
    </submittedName>
</protein>
<sequence length="54" mass="5826">MTAAMLARCPGITTLEASCHASRAPRGQIPGCLMPFSQGIKYYRRSRLRGNDGG</sequence>
<dbReference type="Proteomes" id="UP000256862">
    <property type="component" value="Plasmid CO2235_mp"/>
</dbReference>
<reference evidence="1 2" key="1">
    <citation type="submission" date="2018-01" db="EMBL/GenBank/DDBJ databases">
        <authorList>
            <person name="Clerissi C."/>
        </authorList>
    </citation>
    <scope>NUCLEOTIDE SEQUENCE [LARGE SCALE GENOMIC DNA]</scope>
    <source>
        <strain evidence="1">Cupriavidus oxalaticus LMG 2235</strain>
        <plasmid evidence="2">co2235_mp</plasmid>
    </source>
</reference>
<organism evidence="1 2">
    <name type="scientific">Cupriavidus oxalaticus</name>
    <dbReference type="NCBI Taxonomy" id="96344"/>
    <lineage>
        <taxon>Bacteria</taxon>
        <taxon>Pseudomonadati</taxon>
        <taxon>Pseudomonadota</taxon>
        <taxon>Betaproteobacteria</taxon>
        <taxon>Burkholderiales</taxon>
        <taxon>Burkholderiaceae</taxon>
        <taxon>Cupriavidus</taxon>
    </lineage>
</organism>